<keyword evidence="3" id="KW-1185">Reference proteome</keyword>
<dbReference type="PANTHER" id="PTHR31973">
    <property type="entry name" value="POLYPROTEIN, PUTATIVE-RELATED"/>
    <property type="match status" value="1"/>
</dbReference>
<keyword evidence="1" id="KW-0812">Transmembrane</keyword>
<feature type="transmembrane region" description="Helical" evidence="1">
    <location>
        <begin position="71"/>
        <end position="94"/>
    </location>
</feature>
<organism evidence="2 3">
    <name type="scientific">Mikania micrantha</name>
    <name type="common">bitter vine</name>
    <dbReference type="NCBI Taxonomy" id="192012"/>
    <lineage>
        <taxon>Eukaryota</taxon>
        <taxon>Viridiplantae</taxon>
        <taxon>Streptophyta</taxon>
        <taxon>Embryophyta</taxon>
        <taxon>Tracheophyta</taxon>
        <taxon>Spermatophyta</taxon>
        <taxon>Magnoliopsida</taxon>
        <taxon>eudicotyledons</taxon>
        <taxon>Gunneridae</taxon>
        <taxon>Pentapetalae</taxon>
        <taxon>asterids</taxon>
        <taxon>campanulids</taxon>
        <taxon>Asterales</taxon>
        <taxon>Asteraceae</taxon>
        <taxon>Asteroideae</taxon>
        <taxon>Heliantheae alliance</taxon>
        <taxon>Eupatorieae</taxon>
        <taxon>Mikania</taxon>
    </lineage>
</organism>
<feature type="transmembrane region" description="Helical" evidence="1">
    <location>
        <begin position="100"/>
        <end position="128"/>
    </location>
</feature>
<name>A0A5N6LG58_9ASTR</name>
<dbReference type="AlphaFoldDB" id="A0A5N6LG58"/>
<evidence type="ECO:0000256" key="1">
    <source>
        <dbReference type="SAM" id="Phobius"/>
    </source>
</evidence>
<gene>
    <name evidence="2" type="ORF">E3N88_43042</name>
</gene>
<accession>A0A5N6LG58</accession>
<dbReference type="EMBL" id="SZYD01000893">
    <property type="protein sequence ID" value="KAD1293639.1"/>
    <property type="molecule type" value="Genomic_DNA"/>
</dbReference>
<proteinExistence type="predicted"/>
<dbReference type="PANTHER" id="PTHR31973:SF190">
    <property type="entry name" value="MULE TRANSPOSASE DOMAIN-CONTAINING PROTEIN"/>
    <property type="match status" value="1"/>
</dbReference>
<keyword evidence="1" id="KW-1133">Transmembrane helix</keyword>
<evidence type="ECO:0000313" key="2">
    <source>
        <dbReference type="EMBL" id="KAD1293639.1"/>
    </source>
</evidence>
<sequence>MIATKKIIGDSRDKYGFLRDYCAELVRFNTRTTITIDVEPDCIPSSLARQFKRIYVCFGGMMESFKKLGRAFLGLNGCFMKGPYSGQILTVISFDGNNGIYPVAFAIVEAETFYSCFIPCFLMLSIVARNMHENMKERWPGDVNRNLLWKCAAATMIPFSDKGMEEVRKHDKSLCLAQRNPTKKLGKSTFWGMLKV</sequence>
<evidence type="ECO:0008006" key="4">
    <source>
        <dbReference type="Google" id="ProtNLM"/>
    </source>
</evidence>
<reference evidence="2 3" key="1">
    <citation type="submission" date="2019-05" db="EMBL/GenBank/DDBJ databases">
        <title>Mikania micrantha, genome provides insights into the molecular mechanism of rapid growth.</title>
        <authorList>
            <person name="Liu B."/>
        </authorList>
    </citation>
    <scope>NUCLEOTIDE SEQUENCE [LARGE SCALE GENOMIC DNA]</scope>
    <source>
        <strain evidence="2">NLD-2019</strain>
        <tissue evidence="2">Leaf</tissue>
    </source>
</reference>
<comment type="caution">
    <text evidence="2">The sequence shown here is derived from an EMBL/GenBank/DDBJ whole genome shotgun (WGS) entry which is preliminary data.</text>
</comment>
<protein>
    <recommendedName>
        <fullName evidence="4">MULE transposase domain-containing protein</fullName>
    </recommendedName>
</protein>
<dbReference type="Proteomes" id="UP000326396">
    <property type="component" value="Unassembled WGS sequence"/>
</dbReference>
<dbReference type="OrthoDB" id="1918246at2759"/>
<keyword evidence="1" id="KW-0472">Membrane</keyword>
<evidence type="ECO:0000313" key="3">
    <source>
        <dbReference type="Proteomes" id="UP000326396"/>
    </source>
</evidence>